<accession>A0A8T1T3Z3</accession>
<gene>
    <name evidence="3" type="ORF">G0U57_015020</name>
</gene>
<reference evidence="3 4" key="1">
    <citation type="journal article" date="2020" name="G3 (Bethesda)">
        <title>Draft Genome of the Common Snapping Turtle, Chelydra serpentina, a Model for Phenotypic Plasticity in Reptiles.</title>
        <authorList>
            <person name="Das D."/>
            <person name="Singh S.K."/>
            <person name="Bierstedt J."/>
            <person name="Erickson A."/>
            <person name="Galli G.L.J."/>
            <person name="Crossley D.A. 2nd"/>
            <person name="Rhen T."/>
        </authorList>
    </citation>
    <scope>NUCLEOTIDE SEQUENCE [LARGE SCALE GENOMIC DNA]</scope>
    <source>
        <strain evidence="3">KW</strain>
    </source>
</reference>
<feature type="compositionally biased region" description="Low complexity" evidence="1">
    <location>
        <begin position="83"/>
        <end position="97"/>
    </location>
</feature>
<feature type="transmembrane region" description="Helical" evidence="2">
    <location>
        <begin position="14"/>
        <end position="36"/>
    </location>
</feature>
<name>A0A8T1T3Z3_CHESE</name>
<evidence type="ECO:0000313" key="4">
    <source>
        <dbReference type="Proteomes" id="UP000765507"/>
    </source>
</evidence>
<proteinExistence type="predicted"/>
<protein>
    <submittedName>
        <fullName evidence="3">Regulator of hemoglobinization and erythroid cell expansion protein</fullName>
    </submittedName>
</protein>
<dbReference type="AlphaFoldDB" id="A0A8T1T3Z3"/>
<comment type="caution">
    <text evidence="3">The sequence shown here is derived from an EMBL/GenBank/DDBJ whole genome shotgun (WGS) entry which is preliminary data.</text>
</comment>
<dbReference type="InterPro" id="IPR031517">
    <property type="entry name" value="RHEX-like"/>
</dbReference>
<dbReference type="OrthoDB" id="9422279at2759"/>
<dbReference type="PANTHER" id="PTHR38491:SF1">
    <property type="entry name" value="REGULATOR OF HEMOGLOBINIZATION AND ERYTHROID CELL EXPANSION PROTEIN"/>
    <property type="match status" value="1"/>
</dbReference>
<feature type="region of interest" description="Disordered" evidence="1">
    <location>
        <begin position="46"/>
        <end position="108"/>
    </location>
</feature>
<evidence type="ECO:0000313" key="3">
    <source>
        <dbReference type="EMBL" id="KAG6935505.1"/>
    </source>
</evidence>
<keyword evidence="2" id="KW-0812">Transmembrane</keyword>
<organism evidence="3 4">
    <name type="scientific">Chelydra serpentina</name>
    <name type="common">Snapping turtle</name>
    <name type="synonym">Testudo serpentina</name>
    <dbReference type="NCBI Taxonomy" id="8475"/>
    <lineage>
        <taxon>Eukaryota</taxon>
        <taxon>Metazoa</taxon>
        <taxon>Chordata</taxon>
        <taxon>Craniata</taxon>
        <taxon>Vertebrata</taxon>
        <taxon>Euteleostomi</taxon>
        <taxon>Archelosauria</taxon>
        <taxon>Testudinata</taxon>
        <taxon>Testudines</taxon>
        <taxon>Cryptodira</taxon>
        <taxon>Durocryptodira</taxon>
        <taxon>Americhelydia</taxon>
        <taxon>Chelydroidea</taxon>
        <taxon>Chelydridae</taxon>
        <taxon>Chelydra</taxon>
    </lineage>
</organism>
<evidence type="ECO:0000256" key="2">
    <source>
        <dbReference type="SAM" id="Phobius"/>
    </source>
</evidence>
<keyword evidence="2" id="KW-1133">Transmembrane helix</keyword>
<dbReference type="Proteomes" id="UP000765507">
    <property type="component" value="Unassembled WGS sequence"/>
</dbReference>
<keyword evidence="2" id="KW-0472">Membrane</keyword>
<sequence>MSYPDGQSSCVYEWINILISGVTSVSYVLLLLVLYIKLSRKIDNHSCSNQASSSPSTKPEQPNTSQAAKQVLKRPRIRGGSGTSSDSSESSDSSPSTRQCPRSEEGVDYTSLVFQPTCRSASTAEDYENMKTGADYVNVDPQKRKVDFWTCSSPVSSKTAEYTEVKL</sequence>
<keyword evidence="4" id="KW-1185">Reference proteome</keyword>
<feature type="compositionally biased region" description="Polar residues" evidence="1">
    <location>
        <begin position="46"/>
        <end position="68"/>
    </location>
</feature>
<evidence type="ECO:0000256" key="1">
    <source>
        <dbReference type="SAM" id="MobiDB-lite"/>
    </source>
</evidence>
<dbReference type="Pfam" id="PF15763">
    <property type="entry name" value="DUF4692"/>
    <property type="match status" value="1"/>
</dbReference>
<dbReference type="PANTHER" id="PTHR38491">
    <property type="entry name" value="REGULATOR OF HEMOGLOBINIZATION AND ERYTHROID CELL EXPANSION PROTEIN"/>
    <property type="match status" value="1"/>
</dbReference>
<dbReference type="EMBL" id="JAHGAV010000044">
    <property type="protein sequence ID" value="KAG6935505.1"/>
    <property type="molecule type" value="Genomic_DNA"/>
</dbReference>